<keyword evidence="4 13" id="KW-0479">Metal-binding</keyword>
<evidence type="ECO:0000313" key="16">
    <source>
        <dbReference type="Proteomes" id="UP000230638"/>
    </source>
</evidence>
<comment type="cofactor">
    <cofactor evidence="13">
        <name>Mg(2+)</name>
        <dbReference type="ChEBI" id="CHEBI:18420"/>
    </cofactor>
    <text evidence="13">Binds 2 Mg(2+) ion per subunit.</text>
</comment>
<evidence type="ECO:0000256" key="12">
    <source>
        <dbReference type="ARBA" id="ARBA00029354"/>
    </source>
</evidence>
<dbReference type="Proteomes" id="UP000230638">
    <property type="component" value="Unassembled WGS sequence"/>
</dbReference>
<evidence type="ECO:0000256" key="8">
    <source>
        <dbReference type="ARBA" id="ARBA00022842"/>
    </source>
</evidence>
<dbReference type="GO" id="GO:0005737">
    <property type="term" value="C:cytoplasm"/>
    <property type="evidence" value="ECO:0007669"/>
    <property type="project" value="UniProtKB-SubCell"/>
</dbReference>
<dbReference type="InterPro" id="IPR012337">
    <property type="entry name" value="RNaseH-like_sf"/>
</dbReference>
<sequence length="160" mass="17480">MKTLGIDPGFGRVGVSVISGTRDTPVLEYSACIITGASLPFHKRLADVGHEIERLISLYTPDSLAIETLFFSTNKKTAMRVAEARGMIIYIAAKNNLEVFEYSPADIKIALTGYGKADKEQVTAMVKKIFSIEKKTTDDEYDAVATGLTHTVSSTKNRKS</sequence>
<dbReference type="Pfam" id="PF02075">
    <property type="entry name" value="RuvC"/>
    <property type="match status" value="1"/>
</dbReference>
<feature type="binding site" evidence="13">
    <location>
        <position position="139"/>
    </location>
    <ligand>
        <name>Mg(2+)</name>
        <dbReference type="ChEBI" id="CHEBI:18420"/>
        <label>1</label>
    </ligand>
</feature>
<evidence type="ECO:0000256" key="11">
    <source>
        <dbReference type="ARBA" id="ARBA00023204"/>
    </source>
</evidence>
<dbReference type="HAMAP" id="MF_00034">
    <property type="entry name" value="RuvC"/>
    <property type="match status" value="1"/>
</dbReference>
<gene>
    <name evidence="13 15" type="primary">ruvC</name>
    <name evidence="15" type="ORF">COW88_01900</name>
</gene>
<dbReference type="GO" id="GO:0008821">
    <property type="term" value="F:crossover junction DNA endonuclease activity"/>
    <property type="evidence" value="ECO:0007669"/>
    <property type="project" value="UniProtKB-UniRule"/>
</dbReference>
<evidence type="ECO:0000256" key="9">
    <source>
        <dbReference type="ARBA" id="ARBA00023125"/>
    </source>
</evidence>
<dbReference type="GO" id="GO:0048476">
    <property type="term" value="C:Holliday junction resolvase complex"/>
    <property type="evidence" value="ECO:0007669"/>
    <property type="project" value="UniProtKB-UniRule"/>
</dbReference>
<evidence type="ECO:0000256" key="7">
    <source>
        <dbReference type="ARBA" id="ARBA00022801"/>
    </source>
</evidence>
<evidence type="ECO:0000256" key="6">
    <source>
        <dbReference type="ARBA" id="ARBA00022763"/>
    </source>
</evidence>
<evidence type="ECO:0000313" key="15">
    <source>
        <dbReference type="EMBL" id="PIP73460.1"/>
    </source>
</evidence>
<proteinExistence type="inferred from homology"/>
<comment type="similarity">
    <text evidence="1 13">Belongs to the RuvC family.</text>
</comment>
<dbReference type="PANTHER" id="PTHR30194:SF3">
    <property type="entry name" value="CROSSOVER JUNCTION ENDODEOXYRIBONUCLEASE RUVC"/>
    <property type="match status" value="1"/>
</dbReference>
<feature type="active site" evidence="13">
    <location>
        <position position="7"/>
    </location>
</feature>
<organism evidence="15 16">
    <name type="scientific">Candidatus Lloydbacteria bacterium CG22_combo_CG10-13_8_21_14_all_47_15</name>
    <dbReference type="NCBI Taxonomy" id="1974635"/>
    <lineage>
        <taxon>Bacteria</taxon>
        <taxon>Candidatus Lloydiibacteriota</taxon>
    </lineage>
</organism>
<keyword evidence="7 13" id="KW-0378">Hydrolase</keyword>
<dbReference type="PRINTS" id="PR00696">
    <property type="entry name" value="RSOLVASERUVC"/>
</dbReference>
<comment type="catalytic activity">
    <reaction evidence="12 13">
        <text>Endonucleolytic cleavage at a junction such as a reciprocal single-stranded crossover between two homologous DNA duplexes (Holliday junction).</text>
        <dbReference type="EC" id="3.1.21.10"/>
    </reaction>
</comment>
<comment type="function">
    <text evidence="13">The RuvA-RuvB-RuvC complex processes Holliday junction (HJ) DNA during genetic recombination and DNA repair. Endonuclease that resolves HJ intermediates. Cleaves cruciform DNA by making single-stranded nicks across the HJ at symmetrical positions within the homologous arms, yielding a 5'-phosphate and a 3'-hydroxyl group; requires a central core of homology in the junction. The consensus cleavage sequence is 5'-(A/T)TT(C/G)-3'. Cleavage occurs on the 3'-side of the TT dinucleotide at the point of strand exchange. HJ branch migration catalyzed by RuvA-RuvB allows RuvC to scan DNA until it finds its consensus sequence, where it cleaves and resolves the cruciform DNA.</text>
</comment>
<evidence type="ECO:0000256" key="5">
    <source>
        <dbReference type="ARBA" id="ARBA00022759"/>
    </source>
</evidence>
<dbReference type="InterPro" id="IPR002176">
    <property type="entry name" value="X-over_junc_endoDNase_RuvC"/>
</dbReference>
<name>A0A2H0CVN8_9BACT</name>
<dbReference type="PANTHER" id="PTHR30194">
    <property type="entry name" value="CROSSOVER JUNCTION ENDODEOXYRIBONUCLEASE RUVC"/>
    <property type="match status" value="1"/>
</dbReference>
<evidence type="ECO:0000256" key="13">
    <source>
        <dbReference type="HAMAP-Rule" id="MF_00034"/>
    </source>
</evidence>
<keyword evidence="5 13" id="KW-0255">Endonuclease</keyword>
<evidence type="ECO:0000256" key="14">
    <source>
        <dbReference type="NCBIfam" id="TIGR00228"/>
    </source>
</evidence>
<keyword evidence="9 13" id="KW-0238">DNA-binding</keyword>
<evidence type="ECO:0000256" key="1">
    <source>
        <dbReference type="ARBA" id="ARBA00009518"/>
    </source>
</evidence>
<dbReference type="EC" id="3.1.21.10" evidence="13 14"/>
<evidence type="ECO:0000256" key="10">
    <source>
        <dbReference type="ARBA" id="ARBA00023172"/>
    </source>
</evidence>
<dbReference type="AlphaFoldDB" id="A0A2H0CVN8"/>
<dbReference type="GO" id="GO:0000287">
    <property type="term" value="F:magnesium ion binding"/>
    <property type="evidence" value="ECO:0007669"/>
    <property type="project" value="UniProtKB-UniRule"/>
</dbReference>
<keyword evidence="10 13" id="KW-0233">DNA recombination</keyword>
<dbReference type="GO" id="GO:0006281">
    <property type="term" value="P:DNA repair"/>
    <property type="evidence" value="ECO:0007669"/>
    <property type="project" value="UniProtKB-UniRule"/>
</dbReference>
<dbReference type="SUPFAM" id="SSF53098">
    <property type="entry name" value="Ribonuclease H-like"/>
    <property type="match status" value="1"/>
</dbReference>
<dbReference type="EMBL" id="PCTL01000020">
    <property type="protein sequence ID" value="PIP73460.1"/>
    <property type="molecule type" value="Genomic_DNA"/>
</dbReference>
<keyword evidence="6 13" id="KW-0227">DNA damage</keyword>
<feature type="binding site" evidence="13">
    <location>
        <position position="7"/>
    </location>
    <ligand>
        <name>Mg(2+)</name>
        <dbReference type="ChEBI" id="CHEBI:18420"/>
        <label>1</label>
    </ligand>
</feature>
<keyword evidence="3 13" id="KW-0540">Nuclease</keyword>
<reference evidence="15 16" key="1">
    <citation type="submission" date="2017-09" db="EMBL/GenBank/DDBJ databases">
        <title>Depth-based differentiation of microbial function through sediment-hosted aquifers and enrichment of novel symbionts in the deep terrestrial subsurface.</title>
        <authorList>
            <person name="Probst A.J."/>
            <person name="Ladd B."/>
            <person name="Jarett J.K."/>
            <person name="Geller-Mcgrath D.E."/>
            <person name="Sieber C.M."/>
            <person name="Emerson J.B."/>
            <person name="Anantharaman K."/>
            <person name="Thomas B.C."/>
            <person name="Malmstrom R."/>
            <person name="Stieglmeier M."/>
            <person name="Klingl A."/>
            <person name="Woyke T."/>
            <person name="Ryan C.M."/>
            <person name="Banfield J.F."/>
        </authorList>
    </citation>
    <scope>NUCLEOTIDE SEQUENCE [LARGE SCALE GENOMIC DNA]</scope>
    <source>
        <strain evidence="15">CG22_combo_CG10-13_8_21_14_all_47_15</strain>
    </source>
</reference>
<comment type="subcellular location">
    <subcellularLocation>
        <location evidence="13">Cytoplasm</location>
    </subcellularLocation>
</comment>
<dbReference type="NCBIfam" id="TIGR00228">
    <property type="entry name" value="ruvC"/>
    <property type="match status" value="1"/>
</dbReference>
<evidence type="ECO:0000256" key="2">
    <source>
        <dbReference type="ARBA" id="ARBA00022490"/>
    </source>
</evidence>
<feature type="active site" evidence="13">
    <location>
        <position position="139"/>
    </location>
</feature>
<comment type="subunit">
    <text evidence="13">Homodimer which binds Holliday junction (HJ) DNA. The HJ becomes 2-fold symmetrical on binding to RuvC with unstacked arms; it has a different conformation from HJ DNA in complex with RuvA. In the full resolvosome a probable DNA-RuvA(4)-RuvB(12)-RuvC(2) complex forms which resolves the HJ.</text>
</comment>
<evidence type="ECO:0000256" key="3">
    <source>
        <dbReference type="ARBA" id="ARBA00022722"/>
    </source>
</evidence>
<feature type="binding site" evidence="13">
    <location>
        <position position="67"/>
    </location>
    <ligand>
        <name>Mg(2+)</name>
        <dbReference type="ChEBI" id="CHEBI:18420"/>
        <label>2</label>
    </ligand>
</feature>
<keyword evidence="8 13" id="KW-0460">Magnesium</keyword>
<dbReference type="GO" id="GO:0003677">
    <property type="term" value="F:DNA binding"/>
    <property type="evidence" value="ECO:0007669"/>
    <property type="project" value="UniProtKB-KW"/>
</dbReference>
<keyword evidence="11 13" id="KW-0234">DNA repair</keyword>
<dbReference type="FunFam" id="3.30.420.10:FF:000002">
    <property type="entry name" value="Crossover junction endodeoxyribonuclease RuvC"/>
    <property type="match status" value="1"/>
</dbReference>
<evidence type="ECO:0000256" key="4">
    <source>
        <dbReference type="ARBA" id="ARBA00022723"/>
    </source>
</evidence>
<comment type="caution">
    <text evidence="15">The sequence shown here is derived from an EMBL/GenBank/DDBJ whole genome shotgun (WGS) entry which is preliminary data.</text>
</comment>
<dbReference type="Gene3D" id="3.30.420.10">
    <property type="entry name" value="Ribonuclease H-like superfamily/Ribonuclease H"/>
    <property type="match status" value="1"/>
</dbReference>
<protein>
    <recommendedName>
        <fullName evidence="13 14">Crossover junction endodeoxyribonuclease RuvC</fullName>
        <ecNumber evidence="13 14">3.1.21.10</ecNumber>
    </recommendedName>
    <alternativeName>
        <fullName evidence="13">Holliday junction nuclease RuvC</fullName>
    </alternativeName>
    <alternativeName>
        <fullName evidence="13">Holliday junction resolvase RuvC</fullName>
    </alternativeName>
</protein>
<dbReference type="CDD" id="cd16962">
    <property type="entry name" value="RuvC"/>
    <property type="match status" value="1"/>
</dbReference>
<accession>A0A2H0CVN8</accession>
<feature type="active site" evidence="13">
    <location>
        <position position="67"/>
    </location>
</feature>
<keyword evidence="2 13" id="KW-0963">Cytoplasm</keyword>
<dbReference type="InterPro" id="IPR036397">
    <property type="entry name" value="RNaseH_sf"/>
</dbReference>
<dbReference type="GO" id="GO:0006310">
    <property type="term" value="P:DNA recombination"/>
    <property type="evidence" value="ECO:0007669"/>
    <property type="project" value="UniProtKB-UniRule"/>
</dbReference>